<dbReference type="SUPFAM" id="SSF55874">
    <property type="entry name" value="ATPase domain of HSP90 chaperone/DNA topoisomerase II/histidine kinase"/>
    <property type="match status" value="1"/>
</dbReference>
<accession>A0A0C7P1K3</accession>
<dbReference type="STRING" id="1006576.DTL3_0831"/>
<dbReference type="Pfam" id="PF02518">
    <property type="entry name" value="HATPase_c"/>
    <property type="match status" value="1"/>
</dbReference>
<dbReference type="GO" id="GO:0009927">
    <property type="term" value="F:histidine phosphotransfer kinase activity"/>
    <property type="evidence" value="ECO:0007669"/>
    <property type="project" value="TreeGrafter"/>
</dbReference>
<sequence>MQREINYDFYIENLQEMAQLFQQINWDASEKDFLDKLLKIAIKIIPEAECGSIWLIKGALYKAIVGEGYDQELLSKMEVPLSEAFVNKYMKSDILEVKNIMDYNTPETELHKISRTMHKNNKNMVTLIATLKYGDNVAGHIYIDSFHVDSFDEGSKKMLEMFSNLASTFLTLKFLRDSERESTELNTNYLSFISHELRTPLTAIIGFAETILANKDLPKKEIINIVKKILLSAKHMNSLIEDISTFNKLNRETTLHLEKVNLKRIIYEVLSILEVSASPEVEIVFNYPADIPTEIETDSTKLKQVFMNIIENAIKYTNKGYVRIDVNYENNTKHFIVTIQDTGPGIPKENLKDIFRPFLRLSKDKPGSGLGLAIVKKNIDILKGDIEVESELSVGTTFRIKIPAFLSTLVN</sequence>
<evidence type="ECO:0000256" key="2">
    <source>
        <dbReference type="ARBA" id="ARBA00012438"/>
    </source>
</evidence>
<dbReference type="PROSITE" id="PS50109">
    <property type="entry name" value="HIS_KIN"/>
    <property type="match status" value="1"/>
</dbReference>
<organism evidence="7 8">
    <name type="scientific">Defluviitoga tunisiensis</name>
    <dbReference type="NCBI Taxonomy" id="1006576"/>
    <lineage>
        <taxon>Bacteria</taxon>
        <taxon>Thermotogati</taxon>
        <taxon>Thermotogota</taxon>
        <taxon>Thermotogae</taxon>
        <taxon>Petrotogales</taxon>
        <taxon>Petrotogaceae</taxon>
        <taxon>Defluviitoga</taxon>
    </lineage>
</organism>
<dbReference type="InterPro" id="IPR003661">
    <property type="entry name" value="HisK_dim/P_dom"/>
</dbReference>
<dbReference type="GO" id="GO:0005886">
    <property type="term" value="C:plasma membrane"/>
    <property type="evidence" value="ECO:0007669"/>
    <property type="project" value="TreeGrafter"/>
</dbReference>
<name>A0A0C7P1K3_DEFTU</name>
<evidence type="ECO:0000256" key="3">
    <source>
        <dbReference type="ARBA" id="ARBA00022553"/>
    </source>
</evidence>
<dbReference type="Gene3D" id="3.30.450.40">
    <property type="match status" value="1"/>
</dbReference>
<dbReference type="SUPFAM" id="SSF47384">
    <property type="entry name" value="Homodimeric domain of signal transducing histidine kinase"/>
    <property type="match status" value="1"/>
</dbReference>
<dbReference type="PRINTS" id="PR00344">
    <property type="entry name" value="BCTRLSENSOR"/>
</dbReference>
<dbReference type="Gene3D" id="3.30.565.10">
    <property type="entry name" value="Histidine kinase-like ATPase, C-terminal domain"/>
    <property type="match status" value="1"/>
</dbReference>
<proteinExistence type="predicted"/>
<dbReference type="SMART" id="SM00387">
    <property type="entry name" value="HATPase_c"/>
    <property type="match status" value="1"/>
</dbReference>
<evidence type="ECO:0000256" key="4">
    <source>
        <dbReference type="ARBA" id="ARBA00022679"/>
    </source>
</evidence>
<dbReference type="InterPro" id="IPR004358">
    <property type="entry name" value="Sig_transdc_His_kin-like_C"/>
</dbReference>
<evidence type="ECO:0000256" key="1">
    <source>
        <dbReference type="ARBA" id="ARBA00000085"/>
    </source>
</evidence>
<feature type="domain" description="Histidine kinase" evidence="6">
    <location>
        <begin position="192"/>
        <end position="406"/>
    </location>
</feature>
<dbReference type="PANTHER" id="PTHR43047:SF72">
    <property type="entry name" value="OSMOSENSING HISTIDINE PROTEIN KINASE SLN1"/>
    <property type="match status" value="1"/>
</dbReference>
<dbReference type="InterPro" id="IPR036097">
    <property type="entry name" value="HisK_dim/P_sf"/>
</dbReference>
<dbReference type="SMART" id="SM00388">
    <property type="entry name" value="HisKA"/>
    <property type="match status" value="1"/>
</dbReference>
<dbReference type="InterPro" id="IPR005467">
    <property type="entry name" value="His_kinase_dom"/>
</dbReference>
<gene>
    <name evidence="7" type="ORF">DTL3_0831</name>
</gene>
<comment type="catalytic activity">
    <reaction evidence="1">
        <text>ATP + protein L-histidine = ADP + protein N-phospho-L-histidine.</text>
        <dbReference type="EC" id="2.7.13.3"/>
    </reaction>
</comment>
<dbReference type="CDD" id="cd00082">
    <property type="entry name" value="HisKA"/>
    <property type="match status" value="1"/>
</dbReference>
<dbReference type="FunFam" id="3.30.565.10:FF:000006">
    <property type="entry name" value="Sensor histidine kinase WalK"/>
    <property type="match status" value="1"/>
</dbReference>
<dbReference type="OrthoDB" id="9790669at2"/>
<keyword evidence="8" id="KW-1185">Reference proteome</keyword>
<dbReference type="InterPro" id="IPR036890">
    <property type="entry name" value="HATPase_C_sf"/>
</dbReference>
<evidence type="ECO:0000313" key="8">
    <source>
        <dbReference type="Proteomes" id="UP000032809"/>
    </source>
</evidence>
<evidence type="ECO:0000259" key="6">
    <source>
        <dbReference type="PROSITE" id="PS50109"/>
    </source>
</evidence>
<dbReference type="Proteomes" id="UP000032809">
    <property type="component" value="Chromosome I"/>
</dbReference>
<dbReference type="RefSeq" id="WP_045087651.1">
    <property type="nucleotide sequence ID" value="NZ_LN824141.1"/>
</dbReference>
<keyword evidence="3" id="KW-0597">Phosphoprotein</keyword>
<dbReference type="Pfam" id="PF00512">
    <property type="entry name" value="HisKA"/>
    <property type="match status" value="1"/>
</dbReference>
<dbReference type="InterPro" id="IPR003594">
    <property type="entry name" value="HATPase_dom"/>
</dbReference>
<keyword evidence="4" id="KW-0808">Transferase</keyword>
<reference evidence="8" key="1">
    <citation type="submission" date="2014-11" db="EMBL/GenBank/DDBJ databases">
        <authorList>
            <person name="Wibberg D."/>
        </authorList>
    </citation>
    <scope>NUCLEOTIDE SEQUENCE [LARGE SCALE GENOMIC DNA]</scope>
    <source>
        <strain evidence="8">L3</strain>
    </source>
</reference>
<dbReference type="SUPFAM" id="SSF55781">
    <property type="entry name" value="GAF domain-like"/>
    <property type="match status" value="1"/>
</dbReference>
<dbReference type="InterPro" id="IPR029016">
    <property type="entry name" value="GAF-like_dom_sf"/>
</dbReference>
<keyword evidence="5 7" id="KW-0418">Kinase</keyword>
<dbReference type="EC" id="2.7.13.3" evidence="2"/>
<protein>
    <recommendedName>
        <fullName evidence="2">histidine kinase</fullName>
        <ecNumber evidence="2">2.7.13.3</ecNumber>
    </recommendedName>
</protein>
<dbReference type="Gene3D" id="1.10.287.130">
    <property type="match status" value="1"/>
</dbReference>
<dbReference type="EMBL" id="LN824141">
    <property type="protein sequence ID" value="CEP78140.1"/>
    <property type="molecule type" value="Genomic_DNA"/>
</dbReference>
<dbReference type="KEGG" id="dtn:DTL3_0831"/>
<dbReference type="GO" id="GO:0000155">
    <property type="term" value="F:phosphorelay sensor kinase activity"/>
    <property type="evidence" value="ECO:0007669"/>
    <property type="project" value="InterPro"/>
</dbReference>
<evidence type="ECO:0000313" key="7">
    <source>
        <dbReference type="EMBL" id="CEP78140.1"/>
    </source>
</evidence>
<dbReference type="PANTHER" id="PTHR43047">
    <property type="entry name" value="TWO-COMPONENT HISTIDINE PROTEIN KINASE"/>
    <property type="match status" value="1"/>
</dbReference>
<dbReference type="AlphaFoldDB" id="A0A0C7P1K3"/>
<evidence type="ECO:0000256" key="5">
    <source>
        <dbReference type="ARBA" id="ARBA00022777"/>
    </source>
</evidence>
<dbReference type="HOGENOM" id="CLU_665413_0_0_0"/>